<gene>
    <name evidence="12" type="ORF">CDV56_105872</name>
</gene>
<dbReference type="Gene3D" id="3.50.50.60">
    <property type="entry name" value="FAD/NAD(P)-binding domain"/>
    <property type="match status" value="1"/>
</dbReference>
<keyword evidence="2" id="KW-0479">Metal-binding</keyword>
<keyword evidence="4" id="KW-0862">Zinc</keyword>
<dbReference type="STRING" id="41047.A0A397HQL4"/>
<dbReference type="GeneID" id="38127846"/>
<dbReference type="SUPFAM" id="SSF51905">
    <property type="entry name" value="FAD/NAD(P)-binding domain"/>
    <property type="match status" value="1"/>
</dbReference>
<feature type="region of interest" description="Disordered" evidence="10">
    <location>
        <begin position="261"/>
        <end position="281"/>
    </location>
</feature>
<evidence type="ECO:0000313" key="13">
    <source>
        <dbReference type="Proteomes" id="UP000215305"/>
    </source>
</evidence>
<keyword evidence="13" id="KW-1185">Reference proteome</keyword>
<evidence type="ECO:0000256" key="3">
    <source>
        <dbReference type="ARBA" id="ARBA00022827"/>
    </source>
</evidence>
<dbReference type="AlphaFoldDB" id="A0A397HQL4"/>
<name>A0A397HQL4_ASPTH</name>
<dbReference type="SMART" id="SM00355">
    <property type="entry name" value="ZnF_C2H2"/>
    <property type="match status" value="2"/>
</dbReference>
<dbReference type="InterPro" id="IPR002938">
    <property type="entry name" value="FAD-bd"/>
</dbReference>
<organism evidence="12 13">
    <name type="scientific">Aspergillus thermomutatus</name>
    <name type="common">Neosartorya pseudofischeri</name>
    <dbReference type="NCBI Taxonomy" id="41047"/>
    <lineage>
        <taxon>Eukaryota</taxon>
        <taxon>Fungi</taxon>
        <taxon>Dikarya</taxon>
        <taxon>Ascomycota</taxon>
        <taxon>Pezizomycotina</taxon>
        <taxon>Eurotiomycetes</taxon>
        <taxon>Eurotiomycetidae</taxon>
        <taxon>Eurotiales</taxon>
        <taxon>Aspergillaceae</taxon>
        <taxon>Aspergillus</taxon>
        <taxon>Aspergillus subgen. Fumigati</taxon>
    </lineage>
</organism>
<evidence type="ECO:0000256" key="4">
    <source>
        <dbReference type="ARBA" id="ARBA00022833"/>
    </source>
</evidence>
<dbReference type="RefSeq" id="XP_026617426.1">
    <property type="nucleotide sequence ID" value="XM_026759491.1"/>
</dbReference>
<evidence type="ECO:0000256" key="5">
    <source>
        <dbReference type="ARBA" id="ARBA00023002"/>
    </source>
</evidence>
<dbReference type="PROSITE" id="PS50157">
    <property type="entry name" value="ZINC_FINGER_C2H2_2"/>
    <property type="match status" value="1"/>
</dbReference>
<dbReference type="PROSITE" id="PS00028">
    <property type="entry name" value="ZINC_FINGER_C2H2_1"/>
    <property type="match status" value="1"/>
</dbReference>
<keyword evidence="8" id="KW-0539">Nucleus</keyword>
<protein>
    <recommendedName>
        <fullName evidence="11">C2H2-type domain-containing protein</fullName>
    </recommendedName>
</protein>
<evidence type="ECO:0000256" key="10">
    <source>
        <dbReference type="SAM" id="MobiDB-lite"/>
    </source>
</evidence>
<evidence type="ECO:0000259" key="11">
    <source>
        <dbReference type="PROSITE" id="PS50157"/>
    </source>
</evidence>
<evidence type="ECO:0000256" key="6">
    <source>
        <dbReference type="ARBA" id="ARBA00023015"/>
    </source>
</evidence>
<dbReference type="SUPFAM" id="SSF57667">
    <property type="entry name" value="beta-beta-alpha zinc fingers"/>
    <property type="match status" value="1"/>
</dbReference>
<evidence type="ECO:0000256" key="2">
    <source>
        <dbReference type="ARBA" id="ARBA00022723"/>
    </source>
</evidence>
<keyword evidence="6" id="KW-0805">Transcription regulation</keyword>
<reference evidence="12" key="1">
    <citation type="submission" date="2018-08" db="EMBL/GenBank/DDBJ databases">
        <title>Draft genome sequence of azole-resistant Aspergillus thermomutatus (Neosartorya pseudofischeri) strain HMR AF 39, isolated from a human nasal aspirate.</title>
        <authorList>
            <person name="Parent-Michaud M."/>
            <person name="Dufresne P.J."/>
            <person name="Fournier E."/>
            <person name="Martineau C."/>
            <person name="Moreira S."/>
            <person name="Perkins V."/>
            <person name="De Repentigny L."/>
            <person name="Dufresne S.F."/>
        </authorList>
    </citation>
    <scope>NUCLEOTIDE SEQUENCE [LARGE SCALE GENOMIC DNA]</scope>
    <source>
        <strain evidence="12">HMR AF 39</strain>
    </source>
</reference>
<dbReference type="VEuPathDB" id="FungiDB:CDV56_105872"/>
<dbReference type="Gene3D" id="3.30.160.60">
    <property type="entry name" value="Classic Zinc Finger"/>
    <property type="match status" value="1"/>
</dbReference>
<evidence type="ECO:0000256" key="8">
    <source>
        <dbReference type="ARBA" id="ARBA00023242"/>
    </source>
</evidence>
<comment type="caution">
    <text evidence="12">The sequence shown here is derived from an EMBL/GenBank/DDBJ whole genome shotgun (WGS) entry which is preliminary data.</text>
</comment>
<accession>A0A397HQL4</accession>
<dbReference type="GO" id="GO:0003677">
    <property type="term" value="F:DNA binding"/>
    <property type="evidence" value="ECO:0007669"/>
    <property type="project" value="InterPro"/>
</dbReference>
<evidence type="ECO:0000313" key="12">
    <source>
        <dbReference type="EMBL" id="RHZ64278.1"/>
    </source>
</evidence>
<keyword evidence="9" id="KW-0863">Zinc-finger</keyword>
<dbReference type="Pfam" id="PF01494">
    <property type="entry name" value="FAD_binding_3"/>
    <property type="match status" value="1"/>
</dbReference>
<keyword evidence="7" id="KW-0804">Transcription</keyword>
<dbReference type="Pfam" id="PF00096">
    <property type="entry name" value="zf-C2H2"/>
    <property type="match status" value="1"/>
</dbReference>
<dbReference type="PANTHER" id="PTHR47660">
    <property type="entry name" value="TRANSCRIPTION FACTOR WITH C2H2 AND ZN(2)-CYS(6) DNA BINDING DOMAIN (EUROFUNG)-RELATED-RELATED"/>
    <property type="match status" value="1"/>
</dbReference>
<dbReference type="OrthoDB" id="40579at2759"/>
<dbReference type="CDD" id="cd00067">
    <property type="entry name" value="GAL4"/>
    <property type="match status" value="1"/>
</dbReference>
<dbReference type="GO" id="GO:0008270">
    <property type="term" value="F:zinc ion binding"/>
    <property type="evidence" value="ECO:0007669"/>
    <property type="project" value="UniProtKB-KW"/>
</dbReference>
<dbReference type="InterPro" id="IPR007219">
    <property type="entry name" value="XnlR_reg_dom"/>
</dbReference>
<evidence type="ECO:0000256" key="1">
    <source>
        <dbReference type="ARBA" id="ARBA00022630"/>
    </source>
</evidence>
<dbReference type="InterPro" id="IPR036188">
    <property type="entry name" value="FAD/NAD-bd_sf"/>
</dbReference>
<dbReference type="InterPro" id="IPR036236">
    <property type="entry name" value="Znf_C2H2_sf"/>
</dbReference>
<feature type="domain" description="C2H2-type" evidence="11">
    <location>
        <begin position="162"/>
        <end position="189"/>
    </location>
</feature>
<dbReference type="Proteomes" id="UP000215305">
    <property type="component" value="Unassembled WGS sequence"/>
</dbReference>
<keyword evidence="3" id="KW-0274">FAD</keyword>
<dbReference type="InterPro" id="IPR013087">
    <property type="entry name" value="Znf_C2H2_type"/>
</dbReference>
<dbReference type="PANTHER" id="PTHR47660:SF8">
    <property type="entry name" value="TRANSCRIPTION FACTOR WITH C2H2 AND ZN(2)-CYS(6) DNA BINDING DOMAIN (EUROFUNG)"/>
    <property type="match status" value="1"/>
</dbReference>
<keyword evidence="1" id="KW-0285">Flavoprotein</keyword>
<evidence type="ECO:0000256" key="9">
    <source>
        <dbReference type="PROSITE-ProRule" id="PRU00042"/>
    </source>
</evidence>
<dbReference type="GO" id="GO:0016491">
    <property type="term" value="F:oxidoreductase activity"/>
    <property type="evidence" value="ECO:0007669"/>
    <property type="project" value="UniProtKB-KW"/>
</dbReference>
<dbReference type="EMBL" id="NKHU02000024">
    <property type="protein sequence ID" value="RHZ64278.1"/>
    <property type="molecule type" value="Genomic_DNA"/>
</dbReference>
<dbReference type="GO" id="GO:0006351">
    <property type="term" value="P:DNA-templated transcription"/>
    <property type="evidence" value="ECO:0007669"/>
    <property type="project" value="InterPro"/>
</dbReference>
<dbReference type="GO" id="GO:0071949">
    <property type="term" value="F:FAD binding"/>
    <property type="evidence" value="ECO:0007669"/>
    <property type="project" value="InterPro"/>
</dbReference>
<keyword evidence="5" id="KW-0560">Oxidoreductase</keyword>
<sequence>MLHRSDCEQDPLTTWHRGRAIIIGDAAHAMLPTQGQGASQAIEDAEALGAFFEGMSEPPSSEEIAKILEEIFQCRHSRVSLIQGYSRQAAKPATVQGEKTVTMKPDEFMDFNCMYRGAKLWRQNQLLESIDSAVQKKLCQKTYERPDHLARHLDSHRNERAFVCPICQRGFNRRDVLQRHQAVHEKNSARGRPIIKRQKERAAEACDACATAKLSCDNERPCKVVINIAQSPYSALTGTQRCRNKGVECIAKRNLRRDSVRQMSTSALDSSASPADSLHTQSDVPEFIGSLRTPNSALDQGSLSAVSVSTAAIDHAFYLPTKSRQEITNYQDTRGFPAFFEQIMLPSTDVMTTSQAIQQPRDVFDFMHDTDFSISGSDLFGNDFIPDLDRILDSGIPIPLDEELGDSVDENPVTTKQRVAVFQRSLWLSSHARDEIFQLVVRTGNPRLSVSSFPTAEHLDLLIKIGIAKRTETGAWIHPYTFYHPESRPELLTALVAAGCVCCGILSISKTGLVLQEIVRVALSQLVESDNSVLRDLQYLQASMIWLDIGTFCGYKRKMQIAESHLQPLCTALRRAGAFDRSTYALITSPSVPEEEELLEKTWQECAKQESLKRLVYHLFEHDIEVATAMNRPAIISYSELTLPLPASRDLWLAPNAKAWKDIWVTRYRHLSLPELSLRDLLSDPSLFNQLPLGLDVGIAHSAILHGLAGQTWDFRQQVLLARSCRSEPRVWLTCGFKVVKMTSDASSRTAVATLFHEFVMMYLHTDVDSIQRFVGKYGEVEARRAYPGLQAWSHTKEARTAIWHAGQVFRAARQVPHFQLRGFDTLAVYHATVTLWVYGLLQYGQKQPVDADTPMSEGNMTPNVYHGSEDQSTKAFISGNYGQPGLAIFTPAGSIVPAGQKSFCSISKPRSIMAVALQVLKSNCPNPSPEHKLPPLISNICDLIRDLGNLS</sequence>
<dbReference type="PRINTS" id="PR00420">
    <property type="entry name" value="RNGMNOXGNASE"/>
</dbReference>
<evidence type="ECO:0000256" key="7">
    <source>
        <dbReference type="ARBA" id="ARBA00023163"/>
    </source>
</evidence>
<dbReference type="GO" id="GO:0000981">
    <property type="term" value="F:DNA-binding transcription factor activity, RNA polymerase II-specific"/>
    <property type="evidence" value="ECO:0007669"/>
    <property type="project" value="InterPro"/>
</dbReference>
<dbReference type="Pfam" id="PF04082">
    <property type="entry name" value="Fungal_trans"/>
    <property type="match status" value="1"/>
</dbReference>
<dbReference type="InterPro" id="IPR001138">
    <property type="entry name" value="Zn2Cys6_DnaBD"/>
</dbReference>
<proteinExistence type="predicted"/>
<feature type="compositionally biased region" description="Low complexity" evidence="10">
    <location>
        <begin position="264"/>
        <end position="278"/>
    </location>
</feature>